<name>A0ABQ7UAW9_SOLTU</name>
<organism evidence="8 9">
    <name type="scientific">Solanum tuberosum</name>
    <name type="common">Potato</name>
    <dbReference type="NCBI Taxonomy" id="4113"/>
    <lineage>
        <taxon>Eukaryota</taxon>
        <taxon>Viridiplantae</taxon>
        <taxon>Streptophyta</taxon>
        <taxon>Embryophyta</taxon>
        <taxon>Tracheophyta</taxon>
        <taxon>Spermatophyta</taxon>
        <taxon>Magnoliopsida</taxon>
        <taxon>eudicotyledons</taxon>
        <taxon>Gunneridae</taxon>
        <taxon>Pentapetalae</taxon>
        <taxon>asterids</taxon>
        <taxon>lamiids</taxon>
        <taxon>Solanales</taxon>
        <taxon>Solanaceae</taxon>
        <taxon>Solanoideae</taxon>
        <taxon>Solaneae</taxon>
        <taxon>Solanum</taxon>
    </lineage>
</organism>
<evidence type="ECO:0000313" key="9">
    <source>
        <dbReference type="Proteomes" id="UP000826656"/>
    </source>
</evidence>
<reference evidence="8 9" key="1">
    <citation type="journal article" date="2021" name="bioRxiv">
        <title>Chromosome-scale and haplotype-resolved genome assembly of a tetraploid potato cultivar.</title>
        <authorList>
            <person name="Sun H."/>
            <person name="Jiao W.-B."/>
            <person name="Krause K."/>
            <person name="Campoy J.A."/>
            <person name="Goel M."/>
            <person name="Folz-Donahue K."/>
            <person name="Kukat C."/>
            <person name="Huettel B."/>
            <person name="Schneeberger K."/>
        </authorList>
    </citation>
    <scope>NUCLEOTIDE SEQUENCE [LARGE SCALE GENOMIC DNA]</scope>
    <source>
        <strain evidence="8">SolTubOtavaFocal</strain>
        <tissue evidence="8">Leaves</tissue>
    </source>
</reference>
<dbReference type="CDD" id="cd00266">
    <property type="entry name" value="MADS_SRF_like"/>
    <property type="match status" value="1"/>
</dbReference>
<dbReference type="Proteomes" id="UP000826656">
    <property type="component" value="Unassembled WGS sequence"/>
</dbReference>
<feature type="domain" description="MADS-box" evidence="7">
    <location>
        <begin position="1"/>
        <end position="51"/>
    </location>
</feature>
<sequence>MGRRKIGMELIKNERSRNLTYQKRKKGLEKKAEELSILCQVKLCVIIYGDKVQEEPATLWPEKETVQSLIESYRGRSDDDRRLRTHDLSFYFREIAKKVEMESSKLRKKNYEAKYPTWDQFYDNLSTHQLKQIAASLEAKIELLKQRMEYLKGTQRISLEDMQAMSYVGKQTIATPQPCIMQSLVRKNSLQLEIIEEEQQPLDVPPTMNFPAEMMMMINTHHVNNNNNIVENQLGGMQGIDQNNMLFDDHPQPMCYFVPVVTPTNYFHHQYPMLPTHAPSQRGQYYYEMDHQFHLPNNNMK</sequence>
<evidence type="ECO:0000313" key="8">
    <source>
        <dbReference type="EMBL" id="KAH0743432.1"/>
    </source>
</evidence>
<comment type="caution">
    <text evidence="8">The sequence shown here is derived from an EMBL/GenBank/DDBJ whole genome shotgun (WGS) entry which is preliminary data.</text>
</comment>
<dbReference type="InterPro" id="IPR002100">
    <property type="entry name" value="TF_MADSbox"/>
</dbReference>
<keyword evidence="9" id="KW-1185">Reference proteome</keyword>
<evidence type="ECO:0000256" key="2">
    <source>
        <dbReference type="ARBA" id="ARBA00023015"/>
    </source>
</evidence>
<keyword evidence="4" id="KW-0804">Transcription</keyword>
<feature type="coiled-coil region" evidence="6">
    <location>
        <begin position="127"/>
        <end position="154"/>
    </location>
</feature>
<dbReference type="Pfam" id="PF00319">
    <property type="entry name" value="SRF-TF"/>
    <property type="match status" value="1"/>
</dbReference>
<evidence type="ECO:0000259" key="7">
    <source>
        <dbReference type="PROSITE" id="PS50066"/>
    </source>
</evidence>
<proteinExistence type="predicted"/>
<evidence type="ECO:0000256" key="5">
    <source>
        <dbReference type="ARBA" id="ARBA00023242"/>
    </source>
</evidence>
<dbReference type="EMBL" id="JAIVGD010000023">
    <property type="protein sequence ID" value="KAH0743432.1"/>
    <property type="molecule type" value="Genomic_DNA"/>
</dbReference>
<gene>
    <name evidence="8" type="ORF">KY290_031425</name>
</gene>
<dbReference type="InterPro" id="IPR033897">
    <property type="entry name" value="SRF-like_MADS-box"/>
</dbReference>
<comment type="subcellular location">
    <subcellularLocation>
        <location evidence="1">Nucleus</location>
    </subcellularLocation>
</comment>
<keyword evidence="5" id="KW-0539">Nucleus</keyword>
<dbReference type="PRINTS" id="PR00404">
    <property type="entry name" value="MADSDOMAIN"/>
</dbReference>
<evidence type="ECO:0000256" key="6">
    <source>
        <dbReference type="SAM" id="Coils"/>
    </source>
</evidence>
<dbReference type="Gene3D" id="3.40.1810.10">
    <property type="entry name" value="Transcription factor, MADS-box"/>
    <property type="match status" value="1"/>
</dbReference>
<keyword evidence="3" id="KW-0238">DNA-binding</keyword>
<dbReference type="InterPro" id="IPR036879">
    <property type="entry name" value="TF_MADSbox_sf"/>
</dbReference>
<evidence type="ECO:0000256" key="1">
    <source>
        <dbReference type="ARBA" id="ARBA00004123"/>
    </source>
</evidence>
<dbReference type="PANTHER" id="PTHR48019">
    <property type="entry name" value="SERUM RESPONSE FACTOR HOMOLOG"/>
    <property type="match status" value="1"/>
</dbReference>
<dbReference type="InterPro" id="IPR050142">
    <property type="entry name" value="MADS-box/MEF2_TF"/>
</dbReference>
<dbReference type="SMART" id="SM00432">
    <property type="entry name" value="MADS"/>
    <property type="match status" value="1"/>
</dbReference>
<protein>
    <recommendedName>
        <fullName evidence="7">MADS-box domain-containing protein</fullName>
    </recommendedName>
</protein>
<dbReference type="SUPFAM" id="SSF55455">
    <property type="entry name" value="SRF-like"/>
    <property type="match status" value="1"/>
</dbReference>
<accession>A0ABQ7UAW9</accession>
<evidence type="ECO:0000256" key="4">
    <source>
        <dbReference type="ARBA" id="ARBA00023163"/>
    </source>
</evidence>
<keyword evidence="2" id="KW-0805">Transcription regulation</keyword>
<keyword evidence="6" id="KW-0175">Coiled coil</keyword>
<dbReference type="PROSITE" id="PS50066">
    <property type="entry name" value="MADS_BOX_2"/>
    <property type="match status" value="1"/>
</dbReference>
<evidence type="ECO:0000256" key="3">
    <source>
        <dbReference type="ARBA" id="ARBA00023125"/>
    </source>
</evidence>